<feature type="compositionally biased region" description="Low complexity" evidence="1">
    <location>
        <begin position="236"/>
        <end position="261"/>
    </location>
</feature>
<proteinExistence type="predicted"/>
<evidence type="ECO:0000256" key="1">
    <source>
        <dbReference type="SAM" id="MobiDB-lite"/>
    </source>
</evidence>
<name>A0A6J4L217_9BACT</name>
<feature type="compositionally biased region" description="Basic and acidic residues" evidence="1">
    <location>
        <begin position="110"/>
        <end position="124"/>
    </location>
</feature>
<protein>
    <submittedName>
        <fullName evidence="2">UDP-N-acetylmuramoylalanine--D-glutamate ligase</fullName>
        <ecNumber evidence="2">6.3.2.9</ecNumber>
    </submittedName>
</protein>
<feature type="compositionally biased region" description="Low complexity" evidence="1">
    <location>
        <begin position="351"/>
        <end position="366"/>
    </location>
</feature>
<reference evidence="2" key="1">
    <citation type="submission" date="2020-02" db="EMBL/GenBank/DDBJ databases">
        <authorList>
            <person name="Meier V. D."/>
        </authorList>
    </citation>
    <scope>NUCLEOTIDE SEQUENCE</scope>
    <source>
        <strain evidence="2">AVDCRST_MAG68</strain>
    </source>
</reference>
<dbReference type="EC" id="6.3.2.9" evidence="2"/>
<sequence>EPAVGRGDDRRAGAGAQRRGGGTAGAGPRGARVRQRRGHGPRAGTGRRAHPRPGGRRGDGGARRGQAGRVHPHRPFPRHPAHGQDPGRAGHRARAGGPRDRAGVRAARVAGDRDHGDQRQDDGHRARRAHPARGGPERGGGRQHRHGAERAGPARAAAGDRGGGGVVVPAGDDRPLRPRDRGADQPGAGPPGLVPGPGSVLRGQEEPLPQRHPRQPLGAERRGRARPHPAGRRPGRALLLPRGLAAGSGGARRVPGPRGVADAAHGRRDPGSARPRLRDAHPGPPQCGQRPGRRARRTARRGRSGGHRARAEDVRGPLAPPAAGGREGRGALDQRLQGHQHRVDAGGGAGDEPAGGAAAGRAPQGRALHRAPSRPGRQRARRGGVRRGRGDRRKGPGGARPGGARGRALRGGDPPGAGHRATRRRHPPVPRLQQLRHVPQLRRAGPALRRARRGGPQV</sequence>
<feature type="compositionally biased region" description="Low complexity" evidence="1">
    <location>
        <begin position="150"/>
        <end position="159"/>
    </location>
</feature>
<gene>
    <name evidence="2" type="ORF">AVDCRST_MAG68-1843</name>
</gene>
<feature type="compositionally biased region" description="Basic residues" evidence="1">
    <location>
        <begin position="367"/>
        <end position="392"/>
    </location>
</feature>
<feature type="compositionally biased region" description="Basic residues" evidence="1">
    <location>
        <begin position="70"/>
        <end position="81"/>
    </location>
</feature>
<dbReference type="AlphaFoldDB" id="A0A6J4L217"/>
<feature type="region of interest" description="Disordered" evidence="1">
    <location>
        <begin position="1"/>
        <end position="458"/>
    </location>
</feature>
<keyword evidence="2" id="KW-0436">Ligase</keyword>
<feature type="compositionally biased region" description="Basic residues" evidence="1">
    <location>
        <begin position="223"/>
        <end position="235"/>
    </location>
</feature>
<feature type="compositionally biased region" description="Basic and acidic residues" evidence="1">
    <location>
        <begin position="1"/>
        <end position="12"/>
    </location>
</feature>
<feature type="compositionally biased region" description="Gly residues" evidence="1">
    <location>
        <begin position="396"/>
        <end position="405"/>
    </location>
</feature>
<dbReference type="GO" id="GO:0008764">
    <property type="term" value="F:UDP-N-acetylmuramoylalanine-D-glutamate ligase activity"/>
    <property type="evidence" value="ECO:0007669"/>
    <property type="project" value="UniProtKB-EC"/>
</dbReference>
<feature type="non-terminal residue" evidence="2">
    <location>
        <position position="1"/>
    </location>
</feature>
<feature type="compositionally biased region" description="Gly residues" evidence="1">
    <location>
        <begin position="18"/>
        <end position="28"/>
    </location>
</feature>
<feature type="compositionally biased region" description="Basic and acidic residues" evidence="1">
    <location>
        <begin position="171"/>
        <end position="183"/>
    </location>
</feature>
<feature type="compositionally biased region" description="Basic residues" evidence="1">
    <location>
        <begin position="31"/>
        <end position="55"/>
    </location>
</feature>
<organism evidence="2">
    <name type="scientific">uncultured Gemmatimonadota bacterium</name>
    <dbReference type="NCBI Taxonomy" id="203437"/>
    <lineage>
        <taxon>Bacteria</taxon>
        <taxon>Pseudomonadati</taxon>
        <taxon>Gemmatimonadota</taxon>
        <taxon>environmental samples</taxon>
    </lineage>
</organism>
<dbReference type="EMBL" id="CADCTW010000094">
    <property type="protein sequence ID" value="CAA9321073.1"/>
    <property type="molecule type" value="Genomic_DNA"/>
</dbReference>
<feature type="compositionally biased region" description="Basic and acidic residues" evidence="1">
    <location>
        <begin position="264"/>
        <end position="281"/>
    </location>
</feature>
<accession>A0A6J4L217</accession>
<feature type="non-terminal residue" evidence="2">
    <location>
        <position position="458"/>
    </location>
</feature>
<feature type="compositionally biased region" description="Basic residues" evidence="1">
    <location>
        <begin position="449"/>
        <end position="458"/>
    </location>
</feature>
<evidence type="ECO:0000313" key="2">
    <source>
        <dbReference type="EMBL" id="CAA9321073.1"/>
    </source>
</evidence>
<feature type="compositionally biased region" description="Basic residues" evidence="1">
    <location>
        <begin position="291"/>
        <end position="308"/>
    </location>
</feature>